<sequence length="372" mass="41532">MMITYHVNSVPTTEALTAAVSSNSSSRKQRGLDAAGFSTYRNFMMGAGGRGQAAFTQNNYLRKNCPAIPPLNDCRDGQSVISSYLVERSPNLGKDDELESENNDPEDTCGRHFLFDKKCAPLKRTRATVIPPLPRDYRVHRPGNRYPFSLSKELSHRHAEQPFTLGYPERYELNPGPAVLVPSTFFLNGRCNLSVEKYKLSRPKVNYPTCNLLTVKDNQKSQSYPDPVVGASRSFIHRISELHTGQGLKLSNLCQRHLNKRHLRGRGQSHSTATHLTSSAASYTHSHLHTYGTERQDSSKVSQRAELLPGHHHIFLLRKCIILKPSRSNDLLINGNSSSTEQPGTSFTRNKIKKTVGTLSDATTWTNASTKN</sequence>
<name>A0AAV6T5W3_SOLSE</name>
<keyword evidence="2" id="KW-1185">Reference proteome</keyword>
<evidence type="ECO:0000313" key="1">
    <source>
        <dbReference type="EMBL" id="KAG7524845.1"/>
    </source>
</evidence>
<dbReference type="AlphaFoldDB" id="A0AAV6T5W3"/>
<protein>
    <submittedName>
        <fullName evidence="1">Uncharacterized protein</fullName>
    </submittedName>
</protein>
<gene>
    <name evidence="1" type="ORF">JOB18_017774</name>
</gene>
<dbReference type="Proteomes" id="UP000693946">
    <property type="component" value="Linkage Group LG1"/>
</dbReference>
<accession>A0AAV6T5W3</accession>
<evidence type="ECO:0000313" key="2">
    <source>
        <dbReference type="Proteomes" id="UP000693946"/>
    </source>
</evidence>
<proteinExistence type="predicted"/>
<dbReference type="EMBL" id="JAGKHQ010000001">
    <property type="protein sequence ID" value="KAG7524845.1"/>
    <property type="molecule type" value="Genomic_DNA"/>
</dbReference>
<comment type="caution">
    <text evidence="1">The sequence shown here is derived from an EMBL/GenBank/DDBJ whole genome shotgun (WGS) entry which is preliminary data.</text>
</comment>
<organism evidence="1 2">
    <name type="scientific">Solea senegalensis</name>
    <name type="common">Senegalese sole</name>
    <dbReference type="NCBI Taxonomy" id="28829"/>
    <lineage>
        <taxon>Eukaryota</taxon>
        <taxon>Metazoa</taxon>
        <taxon>Chordata</taxon>
        <taxon>Craniata</taxon>
        <taxon>Vertebrata</taxon>
        <taxon>Euteleostomi</taxon>
        <taxon>Actinopterygii</taxon>
        <taxon>Neopterygii</taxon>
        <taxon>Teleostei</taxon>
        <taxon>Neoteleostei</taxon>
        <taxon>Acanthomorphata</taxon>
        <taxon>Carangaria</taxon>
        <taxon>Pleuronectiformes</taxon>
        <taxon>Pleuronectoidei</taxon>
        <taxon>Soleidae</taxon>
        <taxon>Solea</taxon>
    </lineage>
</organism>
<reference evidence="1 2" key="1">
    <citation type="journal article" date="2021" name="Sci. Rep.">
        <title>Chromosome anchoring in Senegalese sole (Solea senegalensis) reveals sex-associated markers and genome rearrangements in flatfish.</title>
        <authorList>
            <person name="Guerrero-Cozar I."/>
            <person name="Gomez-Garrido J."/>
            <person name="Berbel C."/>
            <person name="Martinez-Blanch J.F."/>
            <person name="Alioto T."/>
            <person name="Claros M.G."/>
            <person name="Gagnaire P.A."/>
            <person name="Manchado M."/>
        </authorList>
    </citation>
    <scope>NUCLEOTIDE SEQUENCE [LARGE SCALE GENOMIC DNA]</scope>
    <source>
        <strain evidence="1">Sse05_10M</strain>
    </source>
</reference>